<comment type="caution">
    <text evidence="2">The sequence shown here is derived from an EMBL/GenBank/DDBJ whole genome shotgun (WGS) entry which is preliminary data.</text>
</comment>
<feature type="compositionally biased region" description="Low complexity" evidence="1">
    <location>
        <begin position="49"/>
        <end position="61"/>
    </location>
</feature>
<accession>A0ABR1UVU9</accession>
<feature type="compositionally biased region" description="Basic and acidic residues" evidence="1">
    <location>
        <begin position="18"/>
        <end position="37"/>
    </location>
</feature>
<organism evidence="2 3">
    <name type="scientific">Apiospora hydei</name>
    <dbReference type="NCBI Taxonomy" id="1337664"/>
    <lineage>
        <taxon>Eukaryota</taxon>
        <taxon>Fungi</taxon>
        <taxon>Dikarya</taxon>
        <taxon>Ascomycota</taxon>
        <taxon>Pezizomycotina</taxon>
        <taxon>Sordariomycetes</taxon>
        <taxon>Xylariomycetidae</taxon>
        <taxon>Amphisphaeriales</taxon>
        <taxon>Apiosporaceae</taxon>
        <taxon>Apiospora</taxon>
    </lineage>
</organism>
<evidence type="ECO:0000256" key="1">
    <source>
        <dbReference type="SAM" id="MobiDB-lite"/>
    </source>
</evidence>
<dbReference type="GeneID" id="92052518"/>
<feature type="region of interest" description="Disordered" evidence="1">
    <location>
        <begin position="1"/>
        <end position="61"/>
    </location>
</feature>
<evidence type="ECO:0000313" key="3">
    <source>
        <dbReference type="Proteomes" id="UP001433268"/>
    </source>
</evidence>
<name>A0ABR1UVU9_9PEZI</name>
<dbReference type="EMBL" id="JAQQWN010000010">
    <property type="protein sequence ID" value="KAK8063047.1"/>
    <property type="molecule type" value="Genomic_DNA"/>
</dbReference>
<gene>
    <name evidence="2" type="ORF">PG997_015144</name>
</gene>
<proteinExistence type="predicted"/>
<keyword evidence="3" id="KW-1185">Reference proteome</keyword>
<sequence length="167" mass="17766">MGLRNGQNDPIDHQAGPESKHHWSEVIDAQPPDRPEQRPAVSFTTPNQASDSAPTATPSSAYPPLTAFAAQDCPAKNGLLYRDPGAGDLSDSYLIVCDTYFGGGSGKAPSATEDVARRPDECFGLCTQTKDCVGAGWYNDTGSIFCTLVSAFDTTLKAPGYIFGMRQ</sequence>
<evidence type="ECO:0000313" key="2">
    <source>
        <dbReference type="EMBL" id="KAK8063047.1"/>
    </source>
</evidence>
<protein>
    <recommendedName>
        <fullName evidence="4">Apple domain-containing protein</fullName>
    </recommendedName>
</protein>
<evidence type="ECO:0008006" key="4">
    <source>
        <dbReference type="Google" id="ProtNLM"/>
    </source>
</evidence>
<dbReference type="RefSeq" id="XP_066661646.1">
    <property type="nucleotide sequence ID" value="XM_066819458.1"/>
</dbReference>
<dbReference type="Proteomes" id="UP001433268">
    <property type="component" value="Unassembled WGS sequence"/>
</dbReference>
<reference evidence="2 3" key="1">
    <citation type="submission" date="2023-01" db="EMBL/GenBank/DDBJ databases">
        <title>Analysis of 21 Apiospora genomes using comparative genomics revels a genus with tremendous synthesis potential of carbohydrate active enzymes and secondary metabolites.</title>
        <authorList>
            <person name="Sorensen T."/>
        </authorList>
    </citation>
    <scope>NUCLEOTIDE SEQUENCE [LARGE SCALE GENOMIC DNA]</scope>
    <source>
        <strain evidence="2 3">CBS 114990</strain>
    </source>
</reference>